<dbReference type="EC" id="4.3.1.19" evidence="4"/>
<keyword evidence="5" id="KW-0663">Pyridoxal phosphate</keyword>
<dbReference type="GO" id="GO:0006565">
    <property type="term" value="P:L-serine catabolic process"/>
    <property type="evidence" value="ECO:0007669"/>
    <property type="project" value="TreeGrafter"/>
</dbReference>
<evidence type="ECO:0000256" key="6">
    <source>
        <dbReference type="ARBA" id="ARBA00023239"/>
    </source>
</evidence>
<evidence type="ECO:0000256" key="4">
    <source>
        <dbReference type="ARBA" id="ARBA00012096"/>
    </source>
</evidence>
<comment type="function">
    <text evidence="7">Catalyzes the anaerobic formation of alpha-ketobutyrate and ammonia from threonine in a two-step reaction. The first step involved a dehydration of threonine and a production of enamine intermediates (aminocrotonate), which tautomerizes to its imine form (iminobutyrate). Both intermediates are unstable and short-lived. The second step is the nonenzymatic hydrolysis of the enamine/imine intermediates to form 2-ketobutyrate and free ammonia. In the low water environment of the cell, the second step is accelerated by RidA.</text>
</comment>
<evidence type="ECO:0000256" key="2">
    <source>
        <dbReference type="ARBA" id="ARBA00001933"/>
    </source>
</evidence>
<feature type="domain" description="Tryptophan synthase beta chain-like PALP" evidence="9">
    <location>
        <begin position="16"/>
        <end position="301"/>
    </location>
</feature>
<dbReference type="EMBL" id="SFCC01000013">
    <property type="protein sequence ID" value="RZQ61252.1"/>
    <property type="molecule type" value="Genomic_DNA"/>
</dbReference>
<dbReference type="GO" id="GO:0006567">
    <property type="term" value="P:L-threonine catabolic process"/>
    <property type="evidence" value="ECO:0007669"/>
    <property type="project" value="TreeGrafter"/>
</dbReference>
<accession>A0A4Q7J3Q3</accession>
<evidence type="ECO:0000259" key="9">
    <source>
        <dbReference type="Pfam" id="PF00291"/>
    </source>
</evidence>
<evidence type="ECO:0000313" key="10">
    <source>
        <dbReference type="EMBL" id="RZQ61252.1"/>
    </source>
</evidence>
<evidence type="ECO:0000256" key="5">
    <source>
        <dbReference type="ARBA" id="ARBA00022898"/>
    </source>
</evidence>
<comment type="catalytic activity">
    <reaction evidence="1">
        <text>L-threonine = 2-oxobutanoate + NH4(+)</text>
        <dbReference type="Rhea" id="RHEA:22108"/>
        <dbReference type="ChEBI" id="CHEBI:16763"/>
        <dbReference type="ChEBI" id="CHEBI:28938"/>
        <dbReference type="ChEBI" id="CHEBI:57926"/>
        <dbReference type="EC" id="4.3.1.19"/>
    </reaction>
</comment>
<keyword evidence="11" id="KW-1185">Reference proteome</keyword>
<comment type="caution">
    <text evidence="10">The sequence shown here is derived from an EMBL/GenBank/DDBJ whole genome shotgun (WGS) entry which is preliminary data.</text>
</comment>
<dbReference type="Proteomes" id="UP000292003">
    <property type="component" value="Unassembled WGS sequence"/>
</dbReference>
<dbReference type="PANTHER" id="PTHR48078">
    <property type="entry name" value="THREONINE DEHYDRATASE, MITOCHONDRIAL-RELATED"/>
    <property type="match status" value="1"/>
</dbReference>
<keyword evidence="6" id="KW-0456">Lyase</keyword>
<dbReference type="AlphaFoldDB" id="A0A4Q7J3Q3"/>
<dbReference type="GO" id="GO:0009097">
    <property type="term" value="P:isoleucine biosynthetic process"/>
    <property type="evidence" value="ECO:0007669"/>
    <property type="project" value="TreeGrafter"/>
</dbReference>
<evidence type="ECO:0000256" key="8">
    <source>
        <dbReference type="ARBA" id="ARBA00031427"/>
    </source>
</evidence>
<proteinExistence type="inferred from homology"/>
<evidence type="ECO:0000256" key="3">
    <source>
        <dbReference type="ARBA" id="ARBA00010869"/>
    </source>
</evidence>
<dbReference type="Gene3D" id="3.40.50.1100">
    <property type="match status" value="2"/>
</dbReference>
<dbReference type="InterPro" id="IPR036052">
    <property type="entry name" value="TrpB-like_PALP_sf"/>
</dbReference>
<dbReference type="FunFam" id="3.40.50.1100:FF:000005">
    <property type="entry name" value="Threonine dehydratase catabolic"/>
    <property type="match status" value="1"/>
</dbReference>
<name>A0A4Q7J3Q3_9PSEU</name>
<evidence type="ECO:0000313" key="11">
    <source>
        <dbReference type="Proteomes" id="UP000292003"/>
    </source>
</evidence>
<comment type="cofactor">
    <cofactor evidence="2">
        <name>pyridoxal 5'-phosphate</name>
        <dbReference type="ChEBI" id="CHEBI:597326"/>
    </cofactor>
</comment>
<dbReference type="GO" id="GO:0003941">
    <property type="term" value="F:L-serine ammonia-lyase activity"/>
    <property type="evidence" value="ECO:0007669"/>
    <property type="project" value="TreeGrafter"/>
</dbReference>
<dbReference type="Pfam" id="PF00291">
    <property type="entry name" value="PALP"/>
    <property type="match status" value="1"/>
</dbReference>
<dbReference type="SUPFAM" id="SSF53686">
    <property type="entry name" value="Tryptophan synthase beta subunit-like PLP-dependent enzymes"/>
    <property type="match status" value="1"/>
</dbReference>
<sequence>MDITDVLRAHRVVAGHLPPTPMWNYPLIDRAAGTTVLVKHENTQPTGAFKVRGGLTLLTAMSPAQRARGVLGYSTGNHAQSLAYAAARFGAPCTIVMPRDPSPVKARAVRALGAELVEYGATFDEARPYAVNLARERGMRLVTAADDPELVAGVGTLYVEMFTHSPDIDVIVVPVGGGSGAAAAGVVAAALAPGCEVIGVQSAASPAAHDSWRAGGVVERPNRTVVGGLATGSGFELTQRLMRAHLADFLLVGDDAIAEAQRVLMRDAHTLAEGAGAAALAAVLAHRDRFAGRTVAVVCTGGNADV</sequence>
<organism evidence="10 11">
    <name type="scientific">Amycolatopsis suaedae</name>
    <dbReference type="NCBI Taxonomy" id="2510978"/>
    <lineage>
        <taxon>Bacteria</taxon>
        <taxon>Bacillati</taxon>
        <taxon>Actinomycetota</taxon>
        <taxon>Actinomycetes</taxon>
        <taxon>Pseudonocardiales</taxon>
        <taxon>Pseudonocardiaceae</taxon>
        <taxon>Amycolatopsis</taxon>
    </lineage>
</organism>
<gene>
    <name evidence="10" type="ORF">EWH70_25640</name>
</gene>
<dbReference type="InterPro" id="IPR001926">
    <property type="entry name" value="TrpB-like_PALP"/>
</dbReference>
<evidence type="ECO:0000256" key="1">
    <source>
        <dbReference type="ARBA" id="ARBA00001274"/>
    </source>
</evidence>
<dbReference type="RefSeq" id="WP_130478066.1">
    <property type="nucleotide sequence ID" value="NZ_SFCC01000013.1"/>
</dbReference>
<dbReference type="GO" id="GO:0004794">
    <property type="term" value="F:threonine deaminase activity"/>
    <property type="evidence" value="ECO:0007669"/>
    <property type="project" value="UniProtKB-EC"/>
</dbReference>
<comment type="similarity">
    <text evidence="3">Belongs to the serine/threonine dehydratase family.</text>
</comment>
<dbReference type="PANTHER" id="PTHR48078:SF7">
    <property type="entry name" value="BLL6502 PROTEIN"/>
    <property type="match status" value="1"/>
</dbReference>
<reference evidence="10 11" key="1">
    <citation type="submission" date="2019-02" db="EMBL/GenBank/DDBJ databases">
        <title>Draft genome sequence of Amycolatopsis sp. 8-3EHSu isolated from roots of Suaeda maritima.</title>
        <authorList>
            <person name="Duangmal K."/>
            <person name="Chantavorakit T."/>
        </authorList>
    </citation>
    <scope>NUCLEOTIDE SEQUENCE [LARGE SCALE GENOMIC DNA]</scope>
    <source>
        <strain evidence="10 11">8-3EHSu</strain>
    </source>
</reference>
<evidence type="ECO:0000256" key="7">
    <source>
        <dbReference type="ARBA" id="ARBA00025527"/>
    </source>
</evidence>
<dbReference type="OrthoDB" id="4408011at2"/>
<dbReference type="InterPro" id="IPR050147">
    <property type="entry name" value="Ser/Thr_Dehydratase"/>
</dbReference>
<protein>
    <recommendedName>
        <fullName evidence="4">threonine ammonia-lyase</fullName>
        <ecNumber evidence="4">4.3.1.19</ecNumber>
    </recommendedName>
    <alternativeName>
        <fullName evidence="8">Threonine deaminase</fullName>
    </alternativeName>
</protein>